<dbReference type="PROSITE" id="PS50011">
    <property type="entry name" value="PROTEIN_KINASE_DOM"/>
    <property type="match status" value="1"/>
</dbReference>
<keyword evidence="1" id="KW-1133">Transmembrane helix</keyword>
<feature type="transmembrane region" description="Helical" evidence="1">
    <location>
        <begin position="56"/>
        <end position="76"/>
    </location>
</feature>
<keyword evidence="3" id="KW-0675">Receptor</keyword>
<keyword evidence="3" id="KW-0418">Kinase</keyword>
<name>W9QQL9_9ROSA</name>
<dbReference type="Gene3D" id="1.10.510.10">
    <property type="entry name" value="Transferase(Phosphotransferase) domain 1"/>
    <property type="match status" value="1"/>
</dbReference>
<keyword evidence="4" id="KW-1185">Reference proteome</keyword>
<dbReference type="SUPFAM" id="SSF56112">
    <property type="entry name" value="Protein kinase-like (PK-like)"/>
    <property type="match status" value="1"/>
</dbReference>
<reference evidence="4" key="1">
    <citation type="submission" date="2013-01" db="EMBL/GenBank/DDBJ databases">
        <title>Draft Genome Sequence of a Mulberry Tree, Morus notabilis C.K. Schneid.</title>
        <authorList>
            <person name="He N."/>
            <person name="Zhao S."/>
        </authorList>
    </citation>
    <scope>NUCLEOTIDE SEQUENCE</scope>
</reference>
<evidence type="ECO:0000313" key="4">
    <source>
        <dbReference type="Proteomes" id="UP000030645"/>
    </source>
</evidence>
<dbReference type="InterPro" id="IPR011009">
    <property type="entry name" value="Kinase-like_dom_sf"/>
</dbReference>
<keyword evidence="1" id="KW-0812">Transmembrane</keyword>
<dbReference type="InterPro" id="IPR001245">
    <property type="entry name" value="Ser-Thr/Tyr_kinase_cat_dom"/>
</dbReference>
<dbReference type="Proteomes" id="UP000030645">
    <property type="component" value="Unassembled WGS sequence"/>
</dbReference>
<dbReference type="Pfam" id="PF07714">
    <property type="entry name" value="PK_Tyr_Ser-Thr"/>
    <property type="match status" value="1"/>
</dbReference>
<dbReference type="GO" id="GO:0004672">
    <property type="term" value="F:protein kinase activity"/>
    <property type="evidence" value="ECO:0007669"/>
    <property type="project" value="InterPro"/>
</dbReference>
<protein>
    <submittedName>
        <fullName evidence="3">Receptor-like protein kinase HAIKU2</fullName>
    </submittedName>
</protein>
<evidence type="ECO:0000256" key="1">
    <source>
        <dbReference type="SAM" id="Phobius"/>
    </source>
</evidence>
<dbReference type="Gene3D" id="3.80.10.10">
    <property type="entry name" value="Ribonuclease Inhibitor"/>
    <property type="match status" value="1"/>
</dbReference>
<dbReference type="GO" id="GO:0016020">
    <property type="term" value="C:membrane"/>
    <property type="evidence" value="ECO:0007669"/>
    <property type="project" value="TreeGrafter"/>
</dbReference>
<dbReference type="InterPro" id="IPR051564">
    <property type="entry name" value="LRR_receptor-like_kinase"/>
</dbReference>
<organism evidence="3 4">
    <name type="scientific">Morus notabilis</name>
    <dbReference type="NCBI Taxonomy" id="981085"/>
    <lineage>
        <taxon>Eukaryota</taxon>
        <taxon>Viridiplantae</taxon>
        <taxon>Streptophyta</taxon>
        <taxon>Embryophyta</taxon>
        <taxon>Tracheophyta</taxon>
        <taxon>Spermatophyta</taxon>
        <taxon>Magnoliopsida</taxon>
        <taxon>eudicotyledons</taxon>
        <taxon>Gunneridae</taxon>
        <taxon>Pentapetalae</taxon>
        <taxon>rosids</taxon>
        <taxon>fabids</taxon>
        <taxon>Rosales</taxon>
        <taxon>Moraceae</taxon>
        <taxon>Moreae</taxon>
        <taxon>Morus</taxon>
    </lineage>
</organism>
<keyword evidence="3" id="KW-0808">Transferase</keyword>
<dbReference type="InterPro" id="IPR000719">
    <property type="entry name" value="Prot_kinase_dom"/>
</dbReference>
<dbReference type="InterPro" id="IPR032675">
    <property type="entry name" value="LRR_dom_sf"/>
</dbReference>
<dbReference type="PANTHER" id="PTHR48055:SF51">
    <property type="entry name" value="PROTEIN KINASE DOMAIN-CONTAINING PROTEIN"/>
    <property type="match status" value="1"/>
</dbReference>
<accession>W9QQL9</accession>
<feature type="domain" description="Protein kinase" evidence="2">
    <location>
        <begin position="1"/>
        <end position="301"/>
    </location>
</feature>
<dbReference type="GO" id="GO:0005524">
    <property type="term" value="F:ATP binding"/>
    <property type="evidence" value="ECO:0007669"/>
    <property type="project" value="InterPro"/>
</dbReference>
<dbReference type="eggNOG" id="ENOG502QYMU">
    <property type="taxonomic scope" value="Eukaryota"/>
</dbReference>
<evidence type="ECO:0000313" key="3">
    <source>
        <dbReference type="EMBL" id="EXB50590.1"/>
    </source>
</evidence>
<proteinExistence type="predicted"/>
<keyword evidence="1" id="KW-0472">Membrane</keyword>
<evidence type="ECO:0000259" key="2">
    <source>
        <dbReference type="PROSITE" id="PS50011"/>
    </source>
</evidence>
<dbReference type="AlphaFoldDB" id="W9QQL9"/>
<dbReference type="PANTHER" id="PTHR48055">
    <property type="entry name" value="LEUCINE-RICH REPEAT RECEPTOR PROTEIN KINASE EMS1"/>
    <property type="match status" value="1"/>
</dbReference>
<dbReference type="EMBL" id="KE344007">
    <property type="protein sequence ID" value="EXB50590.1"/>
    <property type="molecule type" value="Genomic_DNA"/>
</dbReference>
<sequence length="361" mass="40000">MVKTLNLSYNRLSGEVLKIGNFSGTSFVGNAGLCGGSSQMGLHPCEVHKQKNKKALFVILPVMLSCIVFLLVALVIRRLFFKKSSKEEASALLSAFSGILEFTRGTRSYTQRELEIAASGSMRLIFSEEAASVLSTRRSWMMEELLLHGFGIGKLHLDRPNELSVTTGLLRGTVGYIPPEYGQGIKVSAKGDIYSFGVMLLEMISRKRPTSSMFSDGLDLRKWAISSLRNNILDVADTTLKKQASLDGSDGGMERLEQCCIQVLNVALMCTHEKPQERPLMSSVEQILSNISKELRVDPYALGNIDAIPPLIPFVFLKSEPIKCHRKVLTHFYLKDGLVFTRAITHPTAQNPRCILEGEEN</sequence>
<gene>
    <name evidence="3" type="ORF">L484_001171</name>
</gene>